<keyword evidence="1" id="KW-0472">Membrane</keyword>
<dbReference type="EMBL" id="CABIJS010000177">
    <property type="protein sequence ID" value="VUZ45618.1"/>
    <property type="molecule type" value="Genomic_DNA"/>
</dbReference>
<keyword evidence="3" id="KW-1185">Reference proteome</keyword>
<reference evidence="2 3" key="1">
    <citation type="submission" date="2019-07" db="EMBL/GenBank/DDBJ databases">
        <authorList>
            <person name="Jastrzebski P J."/>
            <person name="Paukszto L."/>
            <person name="Jastrzebski P J."/>
        </authorList>
    </citation>
    <scope>NUCLEOTIDE SEQUENCE [LARGE SCALE GENOMIC DNA]</scope>
    <source>
        <strain evidence="2 3">WMS-il1</strain>
    </source>
</reference>
<gene>
    <name evidence="2" type="ORF">WMSIL1_LOCUS5550</name>
</gene>
<proteinExistence type="predicted"/>
<feature type="transmembrane region" description="Helical" evidence="1">
    <location>
        <begin position="20"/>
        <end position="48"/>
    </location>
</feature>
<protein>
    <submittedName>
        <fullName evidence="2">Uncharacterized protein</fullName>
    </submittedName>
</protein>
<accession>A0A564YFX1</accession>
<sequence>SLRTPTRPVHLLSPSALYSLLLASILVVVSSNTFWSIQLLVFCSTIVVGSYSNSYELVTVVAVVNF</sequence>
<evidence type="ECO:0000313" key="3">
    <source>
        <dbReference type="Proteomes" id="UP000321570"/>
    </source>
</evidence>
<evidence type="ECO:0000256" key="1">
    <source>
        <dbReference type="SAM" id="Phobius"/>
    </source>
</evidence>
<name>A0A564YFX1_HYMDI</name>
<keyword evidence="1" id="KW-0812">Transmembrane</keyword>
<feature type="non-terminal residue" evidence="2">
    <location>
        <position position="1"/>
    </location>
</feature>
<organism evidence="2 3">
    <name type="scientific">Hymenolepis diminuta</name>
    <name type="common">Rat tapeworm</name>
    <dbReference type="NCBI Taxonomy" id="6216"/>
    <lineage>
        <taxon>Eukaryota</taxon>
        <taxon>Metazoa</taxon>
        <taxon>Spiralia</taxon>
        <taxon>Lophotrochozoa</taxon>
        <taxon>Platyhelminthes</taxon>
        <taxon>Cestoda</taxon>
        <taxon>Eucestoda</taxon>
        <taxon>Cyclophyllidea</taxon>
        <taxon>Hymenolepididae</taxon>
        <taxon>Hymenolepis</taxon>
    </lineage>
</organism>
<dbReference type="AlphaFoldDB" id="A0A564YFX1"/>
<evidence type="ECO:0000313" key="2">
    <source>
        <dbReference type="EMBL" id="VUZ45618.1"/>
    </source>
</evidence>
<keyword evidence="1" id="KW-1133">Transmembrane helix</keyword>
<dbReference type="Proteomes" id="UP000321570">
    <property type="component" value="Unassembled WGS sequence"/>
</dbReference>